<feature type="signal peptide" evidence="1">
    <location>
        <begin position="1"/>
        <end position="21"/>
    </location>
</feature>
<gene>
    <name evidence="2" type="ORF">SAMN02927897_00669</name>
</gene>
<dbReference type="Proteomes" id="UP000183569">
    <property type="component" value="Unassembled WGS sequence"/>
</dbReference>
<evidence type="ECO:0000256" key="1">
    <source>
        <dbReference type="SAM" id="SignalP"/>
    </source>
</evidence>
<dbReference type="GeneID" id="23847457"/>
<organism evidence="2 3">
    <name type="scientific">Kosakonia sacchari</name>
    <dbReference type="NCBI Taxonomy" id="1158459"/>
    <lineage>
        <taxon>Bacteria</taxon>
        <taxon>Pseudomonadati</taxon>
        <taxon>Pseudomonadota</taxon>
        <taxon>Gammaproteobacteria</taxon>
        <taxon>Enterobacterales</taxon>
        <taxon>Enterobacteriaceae</taxon>
        <taxon>Kosakonia</taxon>
    </lineage>
</organism>
<name>A0A1G4XF76_9ENTR</name>
<evidence type="ECO:0000313" key="3">
    <source>
        <dbReference type="Proteomes" id="UP000183569"/>
    </source>
</evidence>
<evidence type="ECO:0008006" key="4">
    <source>
        <dbReference type="Google" id="ProtNLM"/>
    </source>
</evidence>
<dbReference type="EMBL" id="FMUI01000002">
    <property type="protein sequence ID" value="SCX39786.1"/>
    <property type="molecule type" value="Genomic_DNA"/>
</dbReference>
<sequence>MNIRLLILTLPLFLAGCKALTTDGYLTNWVFLDDRTNSNRAPFLFCANEYFKSPQFINYYNRTHTTSERDVVAITNVRSINGPHFDHVVEYPMKCWATRIYGNHEQETAVMEVTVEKYSDRASTTLDAFLINPEDQLLIDWKSYEWLPRRIEVLKAAIANGNNQPVTYKCYHGNHDSSGKYFETVTYTSSASECGLNTTAITQESDSLSTLKDELNELEKINKYR</sequence>
<evidence type="ECO:0000313" key="2">
    <source>
        <dbReference type="EMBL" id="SCX39786.1"/>
    </source>
</evidence>
<dbReference type="RefSeq" id="WP_017456174.1">
    <property type="nucleotide sequence ID" value="NZ_FMUI01000002.1"/>
</dbReference>
<reference evidence="2 3" key="1">
    <citation type="submission" date="2016-10" db="EMBL/GenBank/DDBJ databases">
        <authorList>
            <person name="Varghese N."/>
            <person name="Submissions S."/>
        </authorList>
    </citation>
    <scope>NUCLEOTIDE SEQUENCE [LARGE SCALE GENOMIC DNA]</scope>
    <source>
        <strain evidence="2 3">CGMCC 1.12102</strain>
    </source>
</reference>
<feature type="chain" id="PRO_5032282129" description="Lipoprotein" evidence="1">
    <location>
        <begin position="22"/>
        <end position="225"/>
    </location>
</feature>
<accession>A0A1G4XF76</accession>
<keyword evidence="1" id="KW-0732">Signal</keyword>
<dbReference type="AlphaFoldDB" id="A0A1G4XF76"/>
<protein>
    <recommendedName>
        <fullName evidence="4">Lipoprotein</fullName>
    </recommendedName>
</protein>
<dbReference type="PROSITE" id="PS51257">
    <property type="entry name" value="PROKAR_LIPOPROTEIN"/>
    <property type="match status" value="1"/>
</dbReference>
<proteinExistence type="predicted"/>
<comment type="caution">
    <text evidence="2">The sequence shown here is derived from an EMBL/GenBank/DDBJ whole genome shotgun (WGS) entry which is preliminary data.</text>
</comment>